<dbReference type="KEGG" id="kbs:EPA93_16080"/>
<feature type="transmembrane region" description="Helical" evidence="1">
    <location>
        <begin position="87"/>
        <end position="105"/>
    </location>
</feature>
<evidence type="ECO:0000313" key="4">
    <source>
        <dbReference type="Proteomes" id="UP000290365"/>
    </source>
</evidence>
<dbReference type="EMBL" id="CP035758">
    <property type="protein sequence ID" value="QBD77427.1"/>
    <property type="molecule type" value="Genomic_DNA"/>
</dbReference>
<dbReference type="Proteomes" id="UP000290365">
    <property type="component" value="Chromosome"/>
</dbReference>
<proteinExistence type="predicted"/>
<gene>
    <name evidence="3" type="ORF">EPA93_16080</name>
</gene>
<feature type="transmembrane region" description="Helical" evidence="1">
    <location>
        <begin position="12"/>
        <end position="32"/>
    </location>
</feature>
<evidence type="ECO:0000256" key="1">
    <source>
        <dbReference type="SAM" id="Phobius"/>
    </source>
</evidence>
<sequence>MKAWTRWQDWVSLVLGVLLFISPWIFGTAMYGTSSWDAWIVGIVGVILALLALAFINAAMPLRWISLILGVWLFISPWVLGFATLSAAAWTAWIIGILFVIVNGWTQLETRSPRVGATA</sequence>
<dbReference type="Pfam" id="PF03779">
    <property type="entry name" value="SPW"/>
    <property type="match status" value="1"/>
</dbReference>
<dbReference type="AlphaFoldDB" id="A0A4P6JPV5"/>
<accession>A0A4P6JPV5</accession>
<dbReference type="OrthoDB" id="32521at2"/>
<dbReference type="RefSeq" id="WP_129888484.1">
    <property type="nucleotide sequence ID" value="NZ_CP035758.1"/>
</dbReference>
<evidence type="ECO:0000259" key="2">
    <source>
        <dbReference type="Pfam" id="PF03779"/>
    </source>
</evidence>
<protein>
    <recommendedName>
        <fullName evidence="2">SPW repeat-containing integral membrane domain-containing protein</fullName>
    </recommendedName>
</protein>
<feature type="transmembrane region" description="Helical" evidence="1">
    <location>
        <begin position="38"/>
        <end position="57"/>
    </location>
</feature>
<feature type="transmembrane region" description="Helical" evidence="1">
    <location>
        <begin position="64"/>
        <end position="81"/>
    </location>
</feature>
<organism evidence="3 4">
    <name type="scientific">Ktedonosporobacter rubrisoli</name>
    <dbReference type="NCBI Taxonomy" id="2509675"/>
    <lineage>
        <taxon>Bacteria</taxon>
        <taxon>Bacillati</taxon>
        <taxon>Chloroflexota</taxon>
        <taxon>Ktedonobacteria</taxon>
        <taxon>Ktedonobacterales</taxon>
        <taxon>Ktedonosporobacteraceae</taxon>
        <taxon>Ktedonosporobacter</taxon>
    </lineage>
</organism>
<name>A0A4P6JPV5_KTERU</name>
<evidence type="ECO:0000313" key="3">
    <source>
        <dbReference type="EMBL" id="QBD77427.1"/>
    </source>
</evidence>
<dbReference type="InterPro" id="IPR005530">
    <property type="entry name" value="SPW"/>
</dbReference>
<reference evidence="3 4" key="1">
    <citation type="submission" date="2019-01" db="EMBL/GenBank/DDBJ databases">
        <title>Ktedonosporobacter rubrisoli SCAWS-G2.</title>
        <authorList>
            <person name="Huang Y."/>
            <person name="Yan B."/>
        </authorList>
    </citation>
    <scope>NUCLEOTIDE SEQUENCE [LARGE SCALE GENOMIC DNA]</scope>
    <source>
        <strain evidence="3 4">SCAWS-G2</strain>
    </source>
</reference>
<keyword evidence="1" id="KW-1133">Transmembrane helix</keyword>
<keyword evidence="1" id="KW-0812">Transmembrane</keyword>
<keyword evidence="4" id="KW-1185">Reference proteome</keyword>
<feature type="domain" description="SPW repeat-containing integral membrane" evidence="2">
    <location>
        <begin position="7"/>
        <end position="103"/>
    </location>
</feature>
<keyword evidence="1" id="KW-0472">Membrane</keyword>